<proteinExistence type="predicted"/>
<dbReference type="AlphaFoldDB" id="A0A835RWW4"/>
<dbReference type="Proteomes" id="UP000639772">
    <property type="component" value="Unassembled WGS sequence"/>
</dbReference>
<evidence type="ECO:0000313" key="2">
    <source>
        <dbReference type="Proteomes" id="UP000639772"/>
    </source>
</evidence>
<dbReference type="EMBL" id="JADCNM010000002">
    <property type="protein sequence ID" value="KAG0493518.1"/>
    <property type="molecule type" value="Genomic_DNA"/>
</dbReference>
<sequence length="102" mass="11442">MTSAVRGDLFEKDSFMVVILLDDIKMANGKHGRSLVANKHKHRHSGFSAAECPGACQFRCSKTAYRKPCLYFLPGVLLQVQMCSTWYLCSQGSLPMLQQLED</sequence>
<evidence type="ECO:0000313" key="1">
    <source>
        <dbReference type="EMBL" id="KAG0493518.1"/>
    </source>
</evidence>
<dbReference type="OrthoDB" id="776280at2759"/>
<accession>A0A835RWW4</accession>
<reference evidence="1 2" key="1">
    <citation type="journal article" date="2020" name="Nat. Food">
        <title>A phased Vanilla planifolia genome enables genetic improvement of flavour and production.</title>
        <authorList>
            <person name="Hasing T."/>
            <person name="Tang H."/>
            <person name="Brym M."/>
            <person name="Khazi F."/>
            <person name="Huang T."/>
            <person name="Chambers A.H."/>
        </authorList>
    </citation>
    <scope>NUCLEOTIDE SEQUENCE [LARGE SCALE GENOMIC DNA]</scope>
    <source>
        <tissue evidence="1">Leaf</tissue>
    </source>
</reference>
<gene>
    <name evidence="1" type="ORF">HPP92_004512</name>
</gene>
<name>A0A835RWW4_VANPL</name>
<organism evidence="1 2">
    <name type="scientific">Vanilla planifolia</name>
    <name type="common">Vanilla</name>
    <dbReference type="NCBI Taxonomy" id="51239"/>
    <lineage>
        <taxon>Eukaryota</taxon>
        <taxon>Viridiplantae</taxon>
        <taxon>Streptophyta</taxon>
        <taxon>Embryophyta</taxon>
        <taxon>Tracheophyta</taxon>
        <taxon>Spermatophyta</taxon>
        <taxon>Magnoliopsida</taxon>
        <taxon>Liliopsida</taxon>
        <taxon>Asparagales</taxon>
        <taxon>Orchidaceae</taxon>
        <taxon>Vanilloideae</taxon>
        <taxon>Vanilleae</taxon>
        <taxon>Vanilla</taxon>
    </lineage>
</organism>
<protein>
    <submittedName>
        <fullName evidence="1">Uncharacterized protein</fullName>
    </submittedName>
</protein>
<comment type="caution">
    <text evidence="1">The sequence shown here is derived from an EMBL/GenBank/DDBJ whole genome shotgun (WGS) entry which is preliminary data.</text>
</comment>